<evidence type="ECO:0000313" key="2">
    <source>
        <dbReference type="Proteomes" id="UP001341840"/>
    </source>
</evidence>
<organism evidence="1 2">
    <name type="scientific">Stylosanthes scabra</name>
    <dbReference type="NCBI Taxonomy" id="79078"/>
    <lineage>
        <taxon>Eukaryota</taxon>
        <taxon>Viridiplantae</taxon>
        <taxon>Streptophyta</taxon>
        <taxon>Embryophyta</taxon>
        <taxon>Tracheophyta</taxon>
        <taxon>Spermatophyta</taxon>
        <taxon>Magnoliopsida</taxon>
        <taxon>eudicotyledons</taxon>
        <taxon>Gunneridae</taxon>
        <taxon>Pentapetalae</taxon>
        <taxon>rosids</taxon>
        <taxon>fabids</taxon>
        <taxon>Fabales</taxon>
        <taxon>Fabaceae</taxon>
        <taxon>Papilionoideae</taxon>
        <taxon>50 kb inversion clade</taxon>
        <taxon>dalbergioids sensu lato</taxon>
        <taxon>Dalbergieae</taxon>
        <taxon>Pterocarpus clade</taxon>
        <taxon>Stylosanthes</taxon>
    </lineage>
</organism>
<proteinExistence type="predicted"/>
<comment type="caution">
    <text evidence="1">The sequence shown here is derived from an EMBL/GenBank/DDBJ whole genome shotgun (WGS) entry which is preliminary data.</text>
</comment>
<protein>
    <submittedName>
        <fullName evidence="1">Uncharacterized protein</fullName>
    </submittedName>
</protein>
<dbReference type="EMBL" id="JASCZI010030451">
    <property type="protein sequence ID" value="MED6122726.1"/>
    <property type="molecule type" value="Genomic_DNA"/>
</dbReference>
<name>A0ABU6RFD9_9FABA</name>
<gene>
    <name evidence="1" type="ORF">PIB30_042579</name>
</gene>
<keyword evidence="2" id="KW-1185">Reference proteome</keyword>
<dbReference type="Proteomes" id="UP001341840">
    <property type="component" value="Unassembled WGS sequence"/>
</dbReference>
<accession>A0ABU6RFD9</accession>
<sequence>MEVVQERERTLELQLHEYCGIREQETTAAVTAVTARDGNGRSGGWCIASKRTKHSSIKLEQIIMVGANLILQQLVVVCGSASLQNIHYNVGAAAGTWLCNLAHCSCPCVPSCLSLLYHLESQPFIYALAPSSHLPPLD</sequence>
<reference evidence="1 2" key="1">
    <citation type="journal article" date="2023" name="Plants (Basel)">
        <title>Bridging the Gap: Combining Genomics and Transcriptomics Approaches to Understand Stylosanthes scabra, an Orphan Legume from the Brazilian Caatinga.</title>
        <authorList>
            <person name="Ferreira-Neto J.R.C."/>
            <person name="da Silva M.D."/>
            <person name="Binneck E."/>
            <person name="de Melo N.F."/>
            <person name="da Silva R.H."/>
            <person name="de Melo A.L.T.M."/>
            <person name="Pandolfi V."/>
            <person name="Bustamante F.O."/>
            <person name="Brasileiro-Vidal A.C."/>
            <person name="Benko-Iseppon A.M."/>
        </authorList>
    </citation>
    <scope>NUCLEOTIDE SEQUENCE [LARGE SCALE GENOMIC DNA]</scope>
    <source>
        <tissue evidence="1">Leaves</tissue>
    </source>
</reference>
<evidence type="ECO:0000313" key="1">
    <source>
        <dbReference type="EMBL" id="MED6122726.1"/>
    </source>
</evidence>